<reference evidence="1" key="1">
    <citation type="submission" date="2022-05" db="EMBL/GenBank/DDBJ databases">
        <authorList>
            <person name="Blom J."/>
        </authorList>
    </citation>
    <scope>NUCLEOTIDE SEQUENCE</scope>
    <source>
        <strain evidence="1">Type strain: CPO20170097</strain>
    </source>
</reference>
<gene>
    <name evidence="1" type="ORF">FBBNIHIM_09245</name>
</gene>
<organism evidence="1 2">
    <name type="scientific">Pseudocitrobacter vendiensis</name>
    <dbReference type="NCBI Taxonomy" id="2488306"/>
    <lineage>
        <taxon>Bacteria</taxon>
        <taxon>Pseudomonadati</taxon>
        <taxon>Pseudomonadota</taxon>
        <taxon>Gammaproteobacteria</taxon>
        <taxon>Enterobacterales</taxon>
        <taxon>Enterobacteriaceae</taxon>
        <taxon>Pseudocitrobacter</taxon>
    </lineage>
</organism>
<evidence type="ECO:0000313" key="2">
    <source>
        <dbReference type="Proteomes" id="UP001152651"/>
    </source>
</evidence>
<accession>A0ABN8T960</accession>
<dbReference type="EMBL" id="CALSBS010000006">
    <property type="protein sequence ID" value="CAH6636998.1"/>
    <property type="molecule type" value="Genomic_DNA"/>
</dbReference>
<name>A0ABN8T960_9ENTR</name>
<proteinExistence type="predicted"/>
<dbReference type="Proteomes" id="UP001152651">
    <property type="component" value="Unassembled WGS sequence"/>
</dbReference>
<evidence type="ECO:0000313" key="1">
    <source>
        <dbReference type="EMBL" id="CAH6636998.1"/>
    </source>
</evidence>
<comment type="caution">
    <text evidence="1">The sequence shown here is derived from an EMBL/GenBank/DDBJ whole genome shotgun (WGS) entry which is preliminary data.</text>
</comment>
<protein>
    <submittedName>
        <fullName evidence="1">Uncharacterized protein</fullName>
    </submittedName>
</protein>
<sequence length="71" mass="8113">MALRSVMQDHTYLCPDCDEPIFKPGTVIYTPEEISNCRCQECGRAYTPEDVINQARKAAADLLRNALHYHE</sequence>
<keyword evidence="2" id="KW-1185">Reference proteome</keyword>